<feature type="transmembrane region" description="Helical" evidence="1">
    <location>
        <begin position="12"/>
        <end position="33"/>
    </location>
</feature>
<evidence type="ECO:0000313" key="3">
    <source>
        <dbReference type="Proteomes" id="UP000563906"/>
    </source>
</evidence>
<keyword evidence="1" id="KW-0472">Membrane</keyword>
<gene>
    <name evidence="2" type="ORF">H3Z83_01240</name>
</gene>
<feature type="transmembrane region" description="Helical" evidence="1">
    <location>
        <begin position="70"/>
        <end position="96"/>
    </location>
</feature>
<comment type="caution">
    <text evidence="2">The sequence shown here is derived from an EMBL/GenBank/DDBJ whole genome shotgun (WGS) entry which is preliminary data.</text>
</comment>
<name>A0A839ALV4_9FLAO</name>
<evidence type="ECO:0000256" key="1">
    <source>
        <dbReference type="SAM" id="Phobius"/>
    </source>
</evidence>
<sequence>MENQTNSKSIILNYGLLTGGVAILLGLVAYAMGNTYNPGVILSILTYLVPIVLIVLGIKKFKQNNNDYLAWGQAVKIGVGIALIWGLLAVIFGYLLENVIDPNLIEQKMIVLREGFEKWGLDEDMIEQQLEAQQNTNPLLASSMALLFFAFIGFVVSAIAGAIMKKTEENDY</sequence>
<keyword evidence="1" id="KW-0812">Transmembrane</keyword>
<feature type="transmembrane region" description="Helical" evidence="1">
    <location>
        <begin position="139"/>
        <end position="163"/>
    </location>
</feature>
<dbReference type="AlphaFoldDB" id="A0A839ALV4"/>
<reference evidence="2 3" key="1">
    <citation type="submission" date="2020-07" db="EMBL/GenBank/DDBJ databases">
        <title>Bacterium isolated from marine sediment.</title>
        <authorList>
            <person name="Shang D."/>
            <person name="Du Z.-J."/>
        </authorList>
    </citation>
    <scope>NUCLEOTIDE SEQUENCE [LARGE SCALE GENOMIC DNA]</scope>
    <source>
        <strain evidence="2 3">S7007</strain>
    </source>
</reference>
<keyword evidence="3" id="KW-1185">Reference proteome</keyword>
<dbReference type="Pfam" id="PF13858">
    <property type="entry name" value="DUF4199"/>
    <property type="match status" value="1"/>
</dbReference>
<dbReference type="InterPro" id="IPR025250">
    <property type="entry name" value="DUF4199"/>
</dbReference>
<accession>A0A839ALV4</accession>
<proteinExistence type="predicted"/>
<dbReference type="Proteomes" id="UP000563906">
    <property type="component" value="Unassembled WGS sequence"/>
</dbReference>
<feature type="transmembrane region" description="Helical" evidence="1">
    <location>
        <begin position="39"/>
        <end position="58"/>
    </location>
</feature>
<dbReference type="EMBL" id="JACGLS010000001">
    <property type="protein sequence ID" value="MBA6155149.1"/>
    <property type="molecule type" value="Genomic_DNA"/>
</dbReference>
<organism evidence="2 3">
    <name type="scientific">Tenacibaculum pelagium</name>
    <dbReference type="NCBI Taxonomy" id="2759527"/>
    <lineage>
        <taxon>Bacteria</taxon>
        <taxon>Pseudomonadati</taxon>
        <taxon>Bacteroidota</taxon>
        <taxon>Flavobacteriia</taxon>
        <taxon>Flavobacteriales</taxon>
        <taxon>Flavobacteriaceae</taxon>
        <taxon>Tenacibaculum</taxon>
    </lineage>
</organism>
<evidence type="ECO:0000313" key="2">
    <source>
        <dbReference type="EMBL" id="MBA6155149.1"/>
    </source>
</evidence>
<keyword evidence="1" id="KW-1133">Transmembrane helix</keyword>
<protein>
    <submittedName>
        <fullName evidence="2">DUF4199 domain-containing protein</fullName>
    </submittedName>
</protein>
<dbReference type="RefSeq" id="WP_182123663.1">
    <property type="nucleotide sequence ID" value="NZ_JACGLS010000001.1"/>
</dbReference>